<dbReference type="Gene3D" id="3.20.20.70">
    <property type="entry name" value="Aldolase class I"/>
    <property type="match status" value="1"/>
</dbReference>
<name>A0A514EI66_9XANT</name>
<proteinExistence type="predicted"/>
<evidence type="ECO:0000313" key="2">
    <source>
        <dbReference type="Proteomes" id="UP000319349"/>
    </source>
</evidence>
<sequence>MKEDLYEAVALCTSLGLLTRIVSNGSWGKTERSANHVASKLAASRLSELNISTGKDHQEFVSQDCVINAAQAVTGCMIPTLITVEADEEKNRHYRHLASDPRVQKLLREGFLRIQSNSWMPFHNDADERGQEIDHESLRNGCDQIFSNVVVTPHDNLSACCGLTLEHIPEMRLGRCDGSNMDALYYSQSQDFLKFWIHTDGPYAIIESVLGKESAKILDGVVHICQACAILHKDDEVKRAVLSRYQQLAPEVMTRFYLKRALEVSSKKISPTLNKEEETT</sequence>
<dbReference type="AlphaFoldDB" id="A0A514EI66"/>
<keyword evidence="2" id="KW-1185">Reference proteome</keyword>
<dbReference type="Proteomes" id="UP000319349">
    <property type="component" value="Chromosome"/>
</dbReference>
<gene>
    <name evidence="1" type="ORF">E4A48_02185</name>
</gene>
<dbReference type="InterPro" id="IPR013785">
    <property type="entry name" value="Aldolase_TIM"/>
</dbReference>
<reference evidence="1 2" key="1">
    <citation type="submission" date="2019-03" db="EMBL/GenBank/DDBJ databases">
        <title>Tal1 in Xanthomonas translucens pv. cerealis Contributes to Virulence in Bacterial Leaf Streak of Wheat.</title>
        <authorList>
            <person name="Shah S.M.A."/>
            <person name="Haq F."/>
            <person name="Ma W."/>
            <person name="Xu X."/>
            <person name="Wang S."/>
            <person name="Xu Z."/>
            <person name="Zou L."/>
            <person name="Zhu B."/>
            <person name="Chen G."/>
        </authorList>
    </citation>
    <scope>NUCLEOTIDE SEQUENCE [LARGE SCALE GENOMIC DNA]</scope>
    <source>
        <strain evidence="1 2">01</strain>
    </source>
</reference>
<dbReference type="EMBL" id="CP038228">
    <property type="protein sequence ID" value="QDI05732.1"/>
    <property type="molecule type" value="Genomic_DNA"/>
</dbReference>
<protein>
    <submittedName>
        <fullName evidence="1">Uncharacterized protein</fullName>
    </submittedName>
</protein>
<evidence type="ECO:0000313" key="1">
    <source>
        <dbReference type="EMBL" id="QDI05732.1"/>
    </source>
</evidence>
<accession>A0A514EI66</accession>
<organism evidence="1 2">
    <name type="scientific">Xanthomonas cerealis pv. cerealis</name>
    <dbReference type="NCBI Taxonomy" id="152263"/>
    <lineage>
        <taxon>Bacteria</taxon>
        <taxon>Pseudomonadati</taxon>
        <taxon>Pseudomonadota</taxon>
        <taxon>Gammaproteobacteria</taxon>
        <taxon>Lysobacterales</taxon>
        <taxon>Lysobacteraceae</taxon>
        <taxon>Xanthomonas</taxon>
        <taxon>Xanthomonas translucens group</taxon>
        <taxon>Xanthomonas cerealis</taxon>
    </lineage>
</organism>